<dbReference type="PANTHER" id="PTHR23088:SF27">
    <property type="entry name" value="DEAMINATED GLUTATHIONE AMIDASE"/>
    <property type="match status" value="1"/>
</dbReference>
<evidence type="ECO:0000313" key="2">
    <source>
        <dbReference type="EMBL" id="EAS45294.1"/>
    </source>
</evidence>
<evidence type="ECO:0000259" key="1">
    <source>
        <dbReference type="PROSITE" id="PS50263"/>
    </source>
</evidence>
<feature type="domain" description="CN hydrolase" evidence="1">
    <location>
        <begin position="1"/>
        <end position="245"/>
    </location>
</feature>
<protein>
    <recommendedName>
        <fullName evidence="1">CN hydrolase domain-containing protein</fullName>
    </recommendedName>
</protein>
<dbReference type="Proteomes" id="UP000003789">
    <property type="component" value="Unassembled WGS sequence"/>
</dbReference>
<sequence length="279" mass="30493">MKISLVQMDVIHKDVAGNIALLDQLMNQAVNNAIDISGGGLGELVVTPELFSTGYLFDHPGEIHQLAESIDGKTVTSLITLAKKYHVTLVAGIAEKRHGEFYNSVIVVNESGLQEVYRKLALTNVDKQYFSRGDELVTFKLQGICFGIAICFDLWFPEITRLYAQRDVDVLLHPANFGGEQSLVISRARAIENAMYVATCNRVGIEETQAISGHYCGGSQIIDPTGNALIQADDQQALLTVELPILTGNKPKRVIGVPMLDEALCINTVLQVSDKHSLN</sequence>
<dbReference type="Gene3D" id="3.60.110.10">
    <property type="entry name" value="Carbon-nitrogen hydrolase"/>
    <property type="match status" value="1"/>
</dbReference>
<gene>
    <name evidence="2" type="ORF">P3TCK_02936</name>
</gene>
<organism evidence="2 3">
    <name type="scientific">Photobacterium profundum 3TCK</name>
    <dbReference type="NCBI Taxonomy" id="314280"/>
    <lineage>
        <taxon>Bacteria</taxon>
        <taxon>Pseudomonadati</taxon>
        <taxon>Pseudomonadota</taxon>
        <taxon>Gammaproteobacteria</taxon>
        <taxon>Vibrionales</taxon>
        <taxon>Vibrionaceae</taxon>
        <taxon>Photobacterium</taxon>
    </lineage>
</organism>
<comment type="caution">
    <text evidence="2">The sequence shown here is derived from an EMBL/GenBank/DDBJ whole genome shotgun (WGS) entry which is preliminary data.</text>
</comment>
<dbReference type="AlphaFoldDB" id="Q1ZB48"/>
<reference evidence="2 3" key="1">
    <citation type="submission" date="2006-03" db="EMBL/GenBank/DDBJ databases">
        <authorList>
            <person name="Bartlett D.H."/>
            <person name="Valle G."/>
            <person name="Lauro F.M."/>
            <person name="Vezzi A."/>
            <person name="Simonato F."/>
            <person name="Eloe E."/>
            <person name="Vitulo N."/>
            <person name="Stratton T.K."/>
            <person name="D'angelo M."/>
            <person name="Ferriera S."/>
            <person name="Johnson J."/>
            <person name="Kravitz S."/>
            <person name="Beeson K."/>
            <person name="Sutton G."/>
            <person name="Rogers Y."/>
            <person name="Friedman R."/>
            <person name="Frazier M."/>
            <person name="Venter J.C."/>
        </authorList>
    </citation>
    <scope>NUCLEOTIDE SEQUENCE [LARGE SCALE GENOMIC DNA]</scope>
    <source>
        <strain evidence="2 3">3TCK</strain>
    </source>
</reference>
<dbReference type="InterPro" id="IPR003010">
    <property type="entry name" value="C-N_Hydrolase"/>
</dbReference>
<dbReference type="InterPro" id="IPR036526">
    <property type="entry name" value="C-N_Hydrolase_sf"/>
</dbReference>
<dbReference type="SUPFAM" id="SSF56317">
    <property type="entry name" value="Carbon-nitrogen hydrolase"/>
    <property type="match status" value="1"/>
</dbReference>
<dbReference type="EMBL" id="AAPH01000001">
    <property type="protein sequence ID" value="EAS45294.1"/>
    <property type="molecule type" value="Genomic_DNA"/>
</dbReference>
<accession>Q1ZB48</accession>
<dbReference type="RefSeq" id="WP_006228597.1">
    <property type="nucleotide sequence ID" value="NZ_CH724134.1"/>
</dbReference>
<dbReference type="OrthoDB" id="9803803at2"/>
<dbReference type="HOGENOM" id="CLU_030130_3_1_6"/>
<dbReference type="PANTHER" id="PTHR23088">
    <property type="entry name" value="NITRILASE-RELATED"/>
    <property type="match status" value="1"/>
</dbReference>
<dbReference type="CDD" id="cd07197">
    <property type="entry name" value="nitrilase"/>
    <property type="match status" value="1"/>
</dbReference>
<dbReference type="Pfam" id="PF00795">
    <property type="entry name" value="CN_hydrolase"/>
    <property type="match status" value="1"/>
</dbReference>
<proteinExistence type="predicted"/>
<dbReference type="PROSITE" id="PS50263">
    <property type="entry name" value="CN_HYDROLASE"/>
    <property type="match status" value="1"/>
</dbReference>
<evidence type="ECO:0000313" key="3">
    <source>
        <dbReference type="Proteomes" id="UP000003789"/>
    </source>
</evidence>
<name>Q1ZB48_9GAMM</name>